<evidence type="ECO:0000313" key="1">
    <source>
        <dbReference type="EMBL" id="KAH0573038.1"/>
    </source>
</evidence>
<dbReference type="GeneID" id="94299179"/>
<dbReference type="Proteomes" id="UP000018208">
    <property type="component" value="Unassembled WGS sequence"/>
</dbReference>
<dbReference type="KEGG" id="ssao:94299179"/>
<sequence length="127" mass="15276">MRGSSVFQTTIESYFYKLIIQRRHLGIWATISCLHSIKILYGSFRQLFTAFLLINGLKEEHIKDIFEDIGRTRSQEFESKQFIELYDRSIGYFENDYSKRGQFKYSFEYIIIQPDPMIFINFDKQVK</sequence>
<proteinExistence type="predicted"/>
<comment type="caution">
    <text evidence="1">The sequence shown here is derived from an EMBL/GenBank/DDBJ whole genome shotgun (WGS) entry which is preliminary data.</text>
</comment>
<keyword evidence="2" id="KW-1185">Reference proteome</keyword>
<name>A0A9P8LRQ7_9EUKA</name>
<dbReference type="EMBL" id="AUWU02000005">
    <property type="protein sequence ID" value="KAH0573038.1"/>
    <property type="molecule type" value="Genomic_DNA"/>
</dbReference>
<gene>
    <name evidence="1" type="ORF">SS50377_25156</name>
</gene>
<accession>A0A9P8LRQ7</accession>
<organism evidence="1 2">
    <name type="scientific">Spironucleus salmonicida</name>
    <dbReference type="NCBI Taxonomy" id="348837"/>
    <lineage>
        <taxon>Eukaryota</taxon>
        <taxon>Metamonada</taxon>
        <taxon>Diplomonadida</taxon>
        <taxon>Hexamitidae</taxon>
        <taxon>Hexamitinae</taxon>
        <taxon>Spironucleus</taxon>
    </lineage>
</organism>
<reference evidence="1 2" key="1">
    <citation type="journal article" date="2014" name="PLoS Genet.">
        <title>The Genome of Spironucleus salmonicida Highlights a Fish Pathogen Adapted to Fluctuating Environments.</title>
        <authorList>
            <person name="Xu F."/>
            <person name="Jerlstrom-Hultqvist J."/>
            <person name="Einarsson E."/>
            <person name="Astvaldsson A."/>
            <person name="Svard S.G."/>
            <person name="Andersson J.O."/>
        </authorList>
    </citation>
    <scope>NUCLEOTIDE SEQUENCE [LARGE SCALE GENOMIC DNA]</scope>
    <source>
        <strain evidence="1 2">ATCC 50377</strain>
    </source>
</reference>
<dbReference type="AlphaFoldDB" id="A0A9P8LRQ7"/>
<protein>
    <submittedName>
        <fullName evidence="1">Uncharacterized protein</fullName>
    </submittedName>
</protein>
<dbReference type="RefSeq" id="XP_067763811.1">
    <property type="nucleotide sequence ID" value="XM_067908990.1"/>
</dbReference>
<evidence type="ECO:0000313" key="2">
    <source>
        <dbReference type="Proteomes" id="UP000018208"/>
    </source>
</evidence>